<reference evidence="3 4" key="1">
    <citation type="submission" date="2018-11" db="EMBL/GenBank/DDBJ databases">
        <title>Aureibaculum marinum gen. nov., sp. nov., a member of the family Flavobacteriaceae isolated from the Bohai Sea.</title>
        <authorList>
            <person name="Ji X."/>
        </authorList>
    </citation>
    <scope>NUCLEOTIDE SEQUENCE [LARGE SCALE GENOMIC DNA]</scope>
    <source>
        <strain evidence="3 4">BH-SD17</strain>
    </source>
</reference>
<dbReference type="EMBL" id="RPFJ01000009">
    <property type="protein sequence ID" value="RPD97700.1"/>
    <property type="molecule type" value="Genomic_DNA"/>
</dbReference>
<keyword evidence="4" id="KW-1185">Reference proteome</keyword>
<feature type="coiled-coil region" evidence="1">
    <location>
        <begin position="149"/>
        <end position="216"/>
    </location>
</feature>
<dbReference type="OrthoDB" id="594406at2"/>
<feature type="transmembrane region" description="Helical" evidence="2">
    <location>
        <begin position="28"/>
        <end position="51"/>
    </location>
</feature>
<dbReference type="AlphaFoldDB" id="A0A3N4NZK6"/>
<dbReference type="Pfam" id="PF14362">
    <property type="entry name" value="DUF4407"/>
    <property type="match status" value="1"/>
</dbReference>
<evidence type="ECO:0000256" key="1">
    <source>
        <dbReference type="SAM" id="Coils"/>
    </source>
</evidence>
<feature type="transmembrane region" description="Helical" evidence="2">
    <location>
        <begin position="263"/>
        <end position="288"/>
    </location>
</feature>
<keyword evidence="1" id="KW-0175">Coiled coil</keyword>
<evidence type="ECO:0000256" key="2">
    <source>
        <dbReference type="SAM" id="Phobius"/>
    </source>
</evidence>
<organism evidence="3 4">
    <name type="scientific">Aureibaculum marinum</name>
    <dbReference type="NCBI Taxonomy" id="2487930"/>
    <lineage>
        <taxon>Bacteria</taxon>
        <taxon>Pseudomonadati</taxon>
        <taxon>Bacteroidota</taxon>
        <taxon>Flavobacteriia</taxon>
        <taxon>Flavobacteriales</taxon>
        <taxon>Flavobacteriaceae</taxon>
        <taxon>Aureibaculum</taxon>
    </lineage>
</organism>
<dbReference type="RefSeq" id="WP_123897422.1">
    <property type="nucleotide sequence ID" value="NZ_RPFJ01000009.1"/>
</dbReference>
<name>A0A3N4NZK6_9FLAO</name>
<comment type="caution">
    <text evidence="3">The sequence shown here is derived from an EMBL/GenBank/DDBJ whole genome shotgun (WGS) entry which is preliminary data.</text>
</comment>
<keyword evidence="2" id="KW-0812">Transmembrane</keyword>
<keyword evidence="2" id="KW-1133">Transmembrane helix</keyword>
<dbReference type="Proteomes" id="UP000270856">
    <property type="component" value="Unassembled WGS sequence"/>
</dbReference>
<sequence>MLKNFFWMCSGADPDLLNESPKSEQIKYAGIGGTIFFTAVMAFIAGSYALYTVFDNIYIAIGFGLVWGLLIFNLDRFIVSTIKKQDTVFKEFLQASPRIILAIIIAVVISKPLEIKIFEKEINQVLLKQKNQLTVQNQNQIAAQFIPEINRIQSEINTLKNEIEIKEKAVNDLYNTYITEAEGTSGTMKLGKGPVYKEKREKHDALLVELQQLKKENAIEIANKETMLSELRSNQNKKITNNQPIIDNFDGLMARINALNELAWLPSFFIFLLFVAIETAPVLAKILAPKGAYDLKYEEQENALKVWVTQQKNQRSLLLTSDAKLNEKVYYDVSNDDDIYKYKKQKTKDLLKLQSDKFYEKQSTIIG</sequence>
<evidence type="ECO:0000313" key="4">
    <source>
        <dbReference type="Proteomes" id="UP000270856"/>
    </source>
</evidence>
<evidence type="ECO:0000313" key="3">
    <source>
        <dbReference type="EMBL" id="RPD97700.1"/>
    </source>
</evidence>
<feature type="transmembrane region" description="Helical" evidence="2">
    <location>
        <begin position="95"/>
        <end position="113"/>
    </location>
</feature>
<accession>A0A3N4NZK6</accession>
<feature type="transmembrane region" description="Helical" evidence="2">
    <location>
        <begin position="57"/>
        <end position="74"/>
    </location>
</feature>
<gene>
    <name evidence="3" type="ORF">EGM88_07870</name>
</gene>
<proteinExistence type="predicted"/>
<dbReference type="InterPro" id="IPR025519">
    <property type="entry name" value="DUF4407"/>
</dbReference>
<protein>
    <submittedName>
        <fullName evidence="3">DUF4407 domain-containing protein</fullName>
    </submittedName>
</protein>
<keyword evidence="2" id="KW-0472">Membrane</keyword>